<dbReference type="eggNOG" id="ENOG502QPYS">
    <property type="taxonomic scope" value="Eukaryota"/>
</dbReference>
<dbReference type="FunFam" id="3.80.10.10:FF:000400">
    <property type="entry name" value="Nuclear pore complex protein NUP107"/>
    <property type="match status" value="1"/>
</dbReference>
<evidence type="ECO:0000256" key="6">
    <source>
        <dbReference type="ARBA" id="ARBA00022553"/>
    </source>
</evidence>
<comment type="catalytic activity">
    <reaction evidence="20">
        <text>L-seryl-[protein] + ATP = O-phospho-L-seryl-[protein] + ADP + H(+)</text>
        <dbReference type="Rhea" id="RHEA:17989"/>
        <dbReference type="Rhea" id="RHEA-COMP:9863"/>
        <dbReference type="Rhea" id="RHEA-COMP:11604"/>
        <dbReference type="ChEBI" id="CHEBI:15378"/>
        <dbReference type="ChEBI" id="CHEBI:29999"/>
        <dbReference type="ChEBI" id="CHEBI:30616"/>
        <dbReference type="ChEBI" id="CHEBI:83421"/>
        <dbReference type="ChEBI" id="CHEBI:456216"/>
        <dbReference type="EC" id="2.7.11.1"/>
    </reaction>
</comment>
<feature type="signal peptide" evidence="23">
    <location>
        <begin position="1"/>
        <end position="38"/>
    </location>
</feature>
<dbReference type="GO" id="GO:0099402">
    <property type="term" value="P:plant organ development"/>
    <property type="evidence" value="ECO:0007669"/>
    <property type="project" value="UniProtKB-ARBA"/>
</dbReference>
<keyword evidence="4" id="KW-1003">Cell membrane</keyword>
<dbReference type="GO" id="GO:0009653">
    <property type="term" value="P:anatomical structure morphogenesis"/>
    <property type="evidence" value="ECO:0007669"/>
    <property type="project" value="UniProtKB-ARBA"/>
</dbReference>
<dbReference type="EC" id="2.7.11.1" evidence="3"/>
<dbReference type="InterPro" id="IPR003591">
    <property type="entry name" value="Leu-rich_rpt_typical-subtyp"/>
</dbReference>
<dbReference type="SMART" id="SM00365">
    <property type="entry name" value="LRR_SD22"/>
    <property type="match status" value="5"/>
</dbReference>
<keyword evidence="26" id="KW-1185">Reference proteome</keyword>
<evidence type="ECO:0000256" key="10">
    <source>
        <dbReference type="ARBA" id="ARBA00022729"/>
    </source>
</evidence>
<comment type="subcellular location">
    <subcellularLocation>
        <location evidence="1">Cell membrane</location>
        <topology evidence="1">Single-pass type I membrane protein</topology>
    </subcellularLocation>
</comment>
<keyword evidence="6" id="KW-0597">Phosphoprotein</keyword>
<reference evidence="26" key="1">
    <citation type="submission" date="2013-06" db="EMBL/GenBank/DDBJ databases">
        <authorList>
            <person name="Zhao Q."/>
        </authorList>
    </citation>
    <scope>NUCLEOTIDE SEQUENCE</scope>
    <source>
        <strain evidence="26">cv. W1943</strain>
    </source>
</reference>
<accession>A0A0E0RC71</accession>
<evidence type="ECO:0000256" key="16">
    <source>
        <dbReference type="ARBA" id="ARBA00023136"/>
    </source>
</evidence>
<dbReference type="InterPro" id="IPR055414">
    <property type="entry name" value="LRR_R13L4/SHOC2-like"/>
</dbReference>
<dbReference type="FunFam" id="3.80.10.10:FF:000470">
    <property type="entry name" value="LRR receptor-like serine/threonine-protein kinase RPK2"/>
    <property type="match status" value="1"/>
</dbReference>
<protein>
    <recommendedName>
        <fullName evidence="3">non-specific serine/threonine protein kinase</fullName>
        <ecNumber evidence="3">2.7.11.1</ecNumber>
    </recommendedName>
</protein>
<dbReference type="Pfam" id="PF23598">
    <property type="entry name" value="LRR_14"/>
    <property type="match status" value="1"/>
</dbReference>
<dbReference type="InterPro" id="IPR011009">
    <property type="entry name" value="Kinase-like_dom_sf"/>
</dbReference>
<evidence type="ECO:0000256" key="23">
    <source>
        <dbReference type="SAM" id="SignalP"/>
    </source>
</evidence>
<keyword evidence="14 21" id="KW-0067">ATP-binding</keyword>
<evidence type="ECO:0000256" key="3">
    <source>
        <dbReference type="ARBA" id="ARBA00012513"/>
    </source>
</evidence>
<reference evidence="25" key="2">
    <citation type="submission" date="2015-06" db="UniProtKB">
        <authorList>
            <consortium name="EnsemblPlants"/>
        </authorList>
    </citation>
    <scope>IDENTIFICATION</scope>
</reference>
<keyword evidence="8" id="KW-0808">Transferase</keyword>
<evidence type="ECO:0000256" key="14">
    <source>
        <dbReference type="ARBA" id="ARBA00022840"/>
    </source>
</evidence>
<feature type="domain" description="Protein kinase" evidence="24">
    <location>
        <begin position="816"/>
        <end position="1097"/>
    </location>
</feature>
<keyword evidence="5" id="KW-0723">Serine/threonine-protein kinase</keyword>
<dbReference type="FunFam" id="3.30.200.20:FF:000661">
    <property type="entry name" value="Serine-threonine protein kinase plant-type"/>
    <property type="match status" value="1"/>
</dbReference>
<sequence>MIPVLPTHKSSDMAFRMPVRISVVLLIIALSAVTCASAVPSKSNGSDTDYAALLAFKAQLADPLGILASNWTVNTPFCRWVGIRCGRRHQRVTGLVLPGIPLQGELSSHLGNLSFLSVLNLTNASLTGSVPEDIGRLHRLEILELGYSSLSGGIPATIGNLTRLRVLYLEFNQLSGSIPAELQGLGSIGLMSLRRNYLTGSIPNNLFNNTPLLAYLNIGNNSLSGSIPASIGSLSMLEHLNMQVNLLAGPVPPGIFNMSTLRVIALGLNTFLTGPIAGNTSFNLPALQWLSIDGNNFTGQIPLGLASCQYLQVLSLSENYFEGVVTASAAWLSKLTNLTILVLGMNHFDAGPIPASLSNLTMLSVLDLSWSNLTGAIPPEYGQLGKLEKLHLSQNQLTGTIPASLGNMSELAMLVLEGNLLNGSLPTTVGSIRSLSVLDIGANRLQGGLEFLSALSNCRELYFLSIYSNYLTGNLPNYVGNLSSTLRLFSLHGNKLAGELPTTISNLTGLLVLDLSNNQLHGTIPESIMEMENLLQLDLSGNSLAGSVPSNAGMLKSVEKIFLQSNKFSGSLPEDMGNLSKLEYLVLSDNQLSSNVPPSLSRLNSLMKLDLSQNFLSGVLPVGIGDLKQINILDLSTNHFTGSLSDSIGQLQMITYLNLSVNLFNGSLPDSFANLTGLQTLDLSHNNISGTIPKYLANFTILISLNLSFNNLHGQIPKGGVFSNITLQSLVGNSGLCGVAHLGLPPCQTTSPKRNGHKLKYLLPAITIVVGAFAFSLYVVIRMKVKKHQMISSGMVDMISNRLLSYHELVRATDNFSYDNMLGAGSFGKVYKGQLSSGLVVAIKVIHQHLEHAMRSFDAECHVLRMARHRNLIKILNTCTNLDFRALILEYMPNGSLEALLHSEGRMQLGFLERVDIMLDVSMAMEYLHHEHHEVVLHCDLKPSNVLLDDDMTAHVSDFGIARLLLGDDSSMISASMPGTVGYMAPEYGALGKASRKSDVFSYGIMLLEVFTGKRPTDAMFVGELNIRQWVYQAFPVELVHVLDTRLLQDCSSPSSLHGFLVPVFELGLLCSADSPEQRMAMSDVVVTLKKIRKDYVKSISTTGSVALPAYTKE</sequence>
<evidence type="ECO:0000313" key="26">
    <source>
        <dbReference type="Proteomes" id="UP000008022"/>
    </source>
</evidence>
<keyword evidence="11" id="KW-0677">Repeat</keyword>
<dbReference type="OMA" id="NCRELYF"/>
<dbReference type="Pfam" id="PF00560">
    <property type="entry name" value="LRR_1"/>
    <property type="match status" value="6"/>
</dbReference>
<dbReference type="Proteomes" id="UP000008022">
    <property type="component" value="Unassembled WGS sequence"/>
</dbReference>
<evidence type="ECO:0000256" key="19">
    <source>
        <dbReference type="ARBA" id="ARBA00047899"/>
    </source>
</evidence>
<evidence type="ECO:0000313" key="25">
    <source>
        <dbReference type="EnsemblPlants" id="ORUFI11G25010.1"/>
    </source>
</evidence>
<dbReference type="Gene3D" id="3.80.10.10">
    <property type="entry name" value="Ribonuclease Inhibitor"/>
    <property type="match status" value="3"/>
</dbReference>
<comment type="catalytic activity">
    <reaction evidence="19">
        <text>L-threonyl-[protein] + ATP = O-phospho-L-threonyl-[protein] + ADP + H(+)</text>
        <dbReference type="Rhea" id="RHEA:46608"/>
        <dbReference type="Rhea" id="RHEA-COMP:11060"/>
        <dbReference type="Rhea" id="RHEA-COMP:11605"/>
        <dbReference type="ChEBI" id="CHEBI:15378"/>
        <dbReference type="ChEBI" id="CHEBI:30013"/>
        <dbReference type="ChEBI" id="CHEBI:30616"/>
        <dbReference type="ChEBI" id="CHEBI:61977"/>
        <dbReference type="ChEBI" id="CHEBI:456216"/>
        <dbReference type="EC" id="2.7.11.1"/>
    </reaction>
</comment>
<dbReference type="InterPro" id="IPR000719">
    <property type="entry name" value="Prot_kinase_dom"/>
</dbReference>
<evidence type="ECO:0000256" key="18">
    <source>
        <dbReference type="ARBA" id="ARBA00023180"/>
    </source>
</evidence>
<keyword evidence="18" id="KW-0325">Glycoprotein</keyword>
<dbReference type="PROSITE" id="PS50011">
    <property type="entry name" value="PROTEIN_KINASE_DOM"/>
    <property type="match status" value="1"/>
</dbReference>
<evidence type="ECO:0000256" key="2">
    <source>
        <dbReference type="ARBA" id="ARBA00008684"/>
    </source>
</evidence>
<dbReference type="SUPFAM" id="SSF52047">
    <property type="entry name" value="RNI-like"/>
    <property type="match status" value="2"/>
</dbReference>
<evidence type="ECO:0000256" key="13">
    <source>
        <dbReference type="ARBA" id="ARBA00022777"/>
    </source>
</evidence>
<dbReference type="AlphaFoldDB" id="A0A0E0RC71"/>
<feature type="transmembrane region" description="Helical" evidence="22">
    <location>
        <begin position="761"/>
        <end position="781"/>
    </location>
</feature>
<keyword evidence="10 23" id="KW-0732">Signal</keyword>
<dbReference type="SMART" id="SM00369">
    <property type="entry name" value="LRR_TYP"/>
    <property type="match status" value="13"/>
</dbReference>
<dbReference type="SUPFAM" id="SSF56112">
    <property type="entry name" value="Protein kinase-like (PK-like)"/>
    <property type="match status" value="1"/>
</dbReference>
<evidence type="ECO:0000256" key="22">
    <source>
        <dbReference type="SAM" id="Phobius"/>
    </source>
</evidence>
<dbReference type="Pfam" id="PF07714">
    <property type="entry name" value="PK_Tyr_Ser-Thr"/>
    <property type="match status" value="1"/>
</dbReference>
<name>A0A0E0RC71_ORYRU</name>
<dbReference type="PRINTS" id="PR00019">
    <property type="entry name" value="LEURICHRPT"/>
</dbReference>
<keyword evidence="9 22" id="KW-0812">Transmembrane</keyword>
<evidence type="ECO:0000256" key="17">
    <source>
        <dbReference type="ARBA" id="ARBA00023170"/>
    </source>
</evidence>
<dbReference type="GO" id="GO:0005886">
    <property type="term" value="C:plasma membrane"/>
    <property type="evidence" value="ECO:0007669"/>
    <property type="project" value="UniProtKB-SubCell"/>
</dbReference>
<dbReference type="PANTHER" id="PTHR45974:SF285">
    <property type="entry name" value="PROTEIN KINASE DOMAIN-CONTAINING PROTEIN"/>
    <property type="match status" value="1"/>
</dbReference>
<feature type="chain" id="PRO_5002372409" description="non-specific serine/threonine protein kinase" evidence="23">
    <location>
        <begin position="39"/>
        <end position="1114"/>
    </location>
</feature>
<dbReference type="PROSITE" id="PS51450">
    <property type="entry name" value="LRR"/>
    <property type="match status" value="1"/>
</dbReference>
<evidence type="ECO:0000256" key="5">
    <source>
        <dbReference type="ARBA" id="ARBA00022527"/>
    </source>
</evidence>
<dbReference type="InterPro" id="IPR013210">
    <property type="entry name" value="LRR_N_plant-typ"/>
</dbReference>
<dbReference type="PROSITE" id="PS00107">
    <property type="entry name" value="PROTEIN_KINASE_ATP"/>
    <property type="match status" value="1"/>
</dbReference>
<dbReference type="PROSITE" id="PS00108">
    <property type="entry name" value="PROTEIN_KINASE_ST"/>
    <property type="match status" value="1"/>
</dbReference>
<dbReference type="InterPro" id="IPR017441">
    <property type="entry name" value="Protein_kinase_ATP_BS"/>
</dbReference>
<dbReference type="InterPro" id="IPR008271">
    <property type="entry name" value="Ser/Thr_kinase_AS"/>
</dbReference>
<dbReference type="Gene3D" id="1.10.510.10">
    <property type="entry name" value="Transferase(Phosphotransferase) domain 1"/>
    <property type="match status" value="1"/>
</dbReference>
<evidence type="ECO:0000256" key="4">
    <source>
        <dbReference type="ARBA" id="ARBA00022475"/>
    </source>
</evidence>
<dbReference type="GO" id="GO:0051606">
    <property type="term" value="P:detection of stimulus"/>
    <property type="evidence" value="ECO:0007669"/>
    <property type="project" value="UniProtKB-ARBA"/>
</dbReference>
<keyword evidence="17" id="KW-0675">Receptor</keyword>
<dbReference type="Gene3D" id="3.30.200.20">
    <property type="entry name" value="Phosphorylase Kinase, domain 1"/>
    <property type="match status" value="1"/>
</dbReference>
<dbReference type="EnsemblPlants" id="ORUFI11G25010.1">
    <property type="protein sequence ID" value="ORUFI11G25010.1"/>
    <property type="gene ID" value="ORUFI11G25010"/>
</dbReference>
<comment type="similarity">
    <text evidence="2">Belongs to the protein kinase superfamily. Ser/Thr protein kinase family.</text>
</comment>
<evidence type="ECO:0000256" key="12">
    <source>
        <dbReference type="ARBA" id="ARBA00022741"/>
    </source>
</evidence>
<dbReference type="FunFam" id="3.80.10.10:FF:000317">
    <property type="entry name" value="Inactive leucine-rich repeat receptor-like protein kinase"/>
    <property type="match status" value="1"/>
</dbReference>
<dbReference type="InterPro" id="IPR001611">
    <property type="entry name" value="Leu-rich_rpt"/>
</dbReference>
<keyword evidence="16 22" id="KW-0472">Membrane</keyword>
<proteinExistence type="inferred from homology"/>
<dbReference type="Pfam" id="PF08263">
    <property type="entry name" value="LRRNT_2"/>
    <property type="match status" value="1"/>
</dbReference>
<keyword evidence="12 21" id="KW-0547">Nucleotide-binding</keyword>
<keyword evidence="13" id="KW-0418">Kinase</keyword>
<evidence type="ECO:0000256" key="8">
    <source>
        <dbReference type="ARBA" id="ARBA00022679"/>
    </source>
</evidence>
<evidence type="ECO:0000259" key="24">
    <source>
        <dbReference type="PROSITE" id="PS50011"/>
    </source>
</evidence>
<evidence type="ECO:0000256" key="11">
    <source>
        <dbReference type="ARBA" id="ARBA00022737"/>
    </source>
</evidence>
<dbReference type="HOGENOM" id="CLU_000288_22_0_1"/>
<dbReference type="FunFam" id="3.80.10.10:FF:000095">
    <property type="entry name" value="LRR receptor-like serine/threonine-protein kinase GSO1"/>
    <property type="match status" value="1"/>
</dbReference>
<evidence type="ECO:0000256" key="9">
    <source>
        <dbReference type="ARBA" id="ARBA00022692"/>
    </source>
</evidence>
<dbReference type="FunFam" id="1.10.510.10:FF:000358">
    <property type="entry name" value="Putative leucine-rich repeat receptor-like serine/threonine-protein kinase"/>
    <property type="match status" value="1"/>
</dbReference>
<evidence type="ECO:0000256" key="20">
    <source>
        <dbReference type="ARBA" id="ARBA00048679"/>
    </source>
</evidence>
<dbReference type="Pfam" id="PF13855">
    <property type="entry name" value="LRR_8"/>
    <property type="match status" value="1"/>
</dbReference>
<dbReference type="SMART" id="SM00220">
    <property type="entry name" value="S_TKc"/>
    <property type="match status" value="1"/>
</dbReference>
<dbReference type="Gramene" id="ORUFI11G25010.1">
    <property type="protein sequence ID" value="ORUFI11G25010.1"/>
    <property type="gene ID" value="ORUFI11G25010"/>
</dbReference>
<dbReference type="InterPro" id="IPR032675">
    <property type="entry name" value="LRR_dom_sf"/>
</dbReference>
<dbReference type="STRING" id="4529.A0A0E0RC71"/>
<evidence type="ECO:0000256" key="7">
    <source>
        <dbReference type="ARBA" id="ARBA00022614"/>
    </source>
</evidence>
<evidence type="ECO:0000256" key="1">
    <source>
        <dbReference type="ARBA" id="ARBA00004251"/>
    </source>
</evidence>
<organism evidence="25 26">
    <name type="scientific">Oryza rufipogon</name>
    <name type="common">Brownbeard rice</name>
    <name type="synonym">Asian wild rice</name>
    <dbReference type="NCBI Taxonomy" id="4529"/>
    <lineage>
        <taxon>Eukaryota</taxon>
        <taxon>Viridiplantae</taxon>
        <taxon>Streptophyta</taxon>
        <taxon>Embryophyta</taxon>
        <taxon>Tracheophyta</taxon>
        <taxon>Spermatophyta</taxon>
        <taxon>Magnoliopsida</taxon>
        <taxon>Liliopsida</taxon>
        <taxon>Poales</taxon>
        <taxon>Poaceae</taxon>
        <taxon>BOP clade</taxon>
        <taxon>Oryzoideae</taxon>
        <taxon>Oryzeae</taxon>
        <taxon>Oryzinae</taxon>
        <taxon>Oryza</taxon>
    </lineage>
</organism>
<dbReference type="GO" id="GO:0004674">
    <property type="term" value="F:protein serine/threonine kinase activity"/>
    <property type="evidence" value="ECO:0007669"/>
    <property type="project" value="UniProtKB-KW"/>
</dbReference>
<evidence type="ECO:0000256" key="15">
    <source>
        <dbReference type="ARBA" id="ARBA00022989"/>
    </source>
</evidence>
<evidence type="ECO:0000256" key="21">
    <source>
        <dbReference type="PROSITE-ProRule" id="PRU10141"/>
    </source>
</evidence>
<feature type="binding site" evidence="21">
    <location>
        <position position="844"/>
    </location>
    <ligand>
        <name>ATP</name>
        <dbReference type="ChEBI" id="CHEBI:30616"/>
    </ligand>
</feature>
<dbReference type="PANTHER" id="PTHR45974">
    <property type="entry name" value="RECEPTOR-LIKE PROTEIN 55"/>
    <property type="match status" value="1"/>
</dbReference>
<keyword evidence="15 22" id="KW-1133">Transmembrane helix</keyword>
<dbReference type="GO" id="GO:0005524">
    <property type="term" value="F:ATP binding"/>
    <property type="evidence" value="ECO:0007669"/>
    <property type="project" value="UniProtKB-UniRule"/>
</dbReference>
<keyword evidence="7" id="KW-0433">Leucine-rich repeat</keyword>
<dbReference type="InterPro" id="IPR001245">
    <property type="entry name" value="Ser-Thr/Tyr_kinase_cat_dom"/>
</dbReference>